<protein>
    <recommendedName>
        <fullName evidence="6 17">Pectinesterase</fullName>
        <ecNumber evidence="6 17">3.1.1.11</ecNumber>
    </recommendedName>
</protein>
<dbReference type="PROSITE" id="PS00503">
    <property type="entry name" value="PECTINESTERASE_2"/>
    <property type="match status" value="1"/>
</dbReference>
<evidence type="ECO:0000256" key="3">
    <source>
        <dbReference type="ARBA" id="ARBA00005184"/>
    </source>
</evidence>
<sequence length="581" mass="63156">MASFSSSYRLLPLLLFLLSSSPSLLFFSSVYGSVQPSAISAGSICQSTPDPKYCRSVLPMYNTSADGYFYGRYTVRKSLSQSQKFLQLVDKFLARRSSLTPAAVGALEDCRFLGSLNMDFLSTSFRTVNSTSNTLPQLTADDIQTLLSAILTNVETCMDGLQIASSAWSVRNGLTSPLSNDTKLYSTSLALFNKVWVPKKKVVSTAGGSSLWRSSAASTNRFALGHGQLSFSMSDRARAVFDSARARRRQLLQTNDGTNYVVVSDIVVVSQDGTGNFSTINDAISAAPNNSAGTDGYFVIYVTAGIYEEYVSIAKNKKYLMLIGDGINQTVITGNRSVVDGWTTFNSATFAVVATNFVAVNITFRNTAGAVKHQAVAVRNGADLSTFYSCSFEGYQDTLYAHSLRQFYRECDVYGTVDFIFGNAAAVFQDCNLYPRLPMSGQFNAITAQGRTDPNQNTGTSIQNCTIKPAADLAAGGGSATVQTYLGRPWKEYSRTVYMQSYMDGFINPNGWQEWNATFALSTLYYAEYKNTGPGSDTSGRVTWPGYHVINATDAANFTVSTFLLGDDWLPQTGVPYDGGL</sequence>
<dbReference type="InterPro" id="IPR011050">
    <property type="entry name" value="Pectin_lyase_fold/virulence"/>
</dbReference>
<comment type="similarity">
    <text evidence="5">In the C-terminal section; belongs to the pectinesterase family.</text>
</comment>
<dbReference type="GO" id="GO:0004857">
    <property type="term" value="F:enzyme inhibitor activity"/>
    <property type="evidence" value="ECO:0007669"/>
    <property type="project" value="InterPro"/>
</dbReference>
<dbReference type="AlphaFoldDB" id="A0AAN7KJ62"/>
<feature type="domain" description="Pectinesterase inhibitor" evidence="18">
    <location>
        <begin position="36"/>
        <end position="191"/>
    </location>
</feature>
<keyword evidence="13" id="KW-0961">Cell wall biogenesis/degradation</keyword>
<comment type="function">
    <text evidence="15">Acts in the modification of cell walls via demethylesterification of cell wall pectin.</text>
</comment>
<evidence type="ECO:0000256" key="1">
    <source>
        <dbReference type="ARBA" id="ARBA00004196"/>
    </source>
</evidence>
<keyword evidence="7" id="KW-0964">Secreted</keyword>
<comment type="pathway">
    <text evidence="3 17">Glycan metabolism; pectin degradation; 2-dehydro-3-deoxy-D-gluconate from pectin: step 1/5.</text>
</comment>
<dbReference type="InterPro" id="IPR000070">
    <property type="entry name" value="Pectinesterase_cat"/>
</dbReference>
<dbReference type="GO" id="GO:0030599">
    <property type="term" value="F:pectinesterase activity"/>
    <property type="evidence" value="ECO:0007669"/>
    <property type="project" value="UniProtKB-UniRule"/>
</dbReference>
<evidence type="ECO:0000313" key="20">
    <source>
        <dbReference type="Proteomes" id="UP001345219"/>
    </source>
</evidence>
<evidence type="ECO:0000256" key="4">
    <source>
        <dbReference type="ARBA" id="ARBA00006027"/>
    </source>
</evidence>
<feature type="active site" evidence="16">
    <location>
        <position position="418"/>
    </location>
</feature>
<comment type="subcellular location">
    <subcellularLocation>
        <location evidence="1">Cell envelope</location>
    </subcellularLocation>
    <subcellularLocation>
        <location evidence="2">Secreted</location>
    </subcellularLocation>
</comment>
<proteinExistence type="inferred from homology"/>
<comment type="caution">
    <text evidence="19">The sequence shown here is derived from an EMBL/GenBank/DDBJ whole genome shotgun (WGS) entry which is preliminary data.</text>
</comment>
<keyword evidence="10 17" id="KW-0063">Aspartyl esterase</keyword>
<keyword evidence="9 17" id="KW-0378">Hydrolase</keyword>
<keyword evidence="11" id="KW-1015">Disulfide bond</keyword>
<accession>A0AAN7KJ62</accession>
<dbReference type="GO" id="GO:0042545">
    <property type="term" value="P:cell wall modification"/>
    <property type="evidence" value="ECO:0007669"/>
    <property type="project" value="UniProtKB-UniRule"/>
</dbReference>
<organism evidence="19 20">
    <name type="scientific">Trapa incisa</name>
    <dbReference type="NCBI Taxonomy" id="236973"/>
    <lineage>
        <taxon>Eukaryota</taxon>
        <taxon>Viridiplantae</taxon>
        <taxon>Streptophyta</taxon>
        <taxon>Embryophyta</taxon>
        <taxon>Tracheophyta</taxon>
        <taxon>Spermatophyta</taxon>
        <taxon>Magnoliopsida</taxon>
        <taxon>eudicotyledons</taxon>
        <taxon>Gunneridae</taxon>
        <taxon>Pentapetalae</taxon>
        <taxon>rosids</taxon>
        <taxon>malvids</taxon>
        <taxon>Myrtales</taxon>
        <taxon>Lythraceae</taxon>
        <taxon>Trapa</taxon>
    </lineage>
</organism>
<name>A0AAN7KJ62_9MYRT</name>
<dbReference type="Pfam" id="PF04043">
    <property type="entry name" value="PMEI"/>
    <property type="match status" value="1"/>
</dbReference>
<dbReference type="InterPro" id="IPR012334">
    <property type="entry name" value="Pectin_lyas_fold"/>
</dbReference>
<evidence type="ECO:0000256" key="2">
    <source>
        <dbReference type="ARBA" id="ARBA00004613"/>
    </source>
</evidence>
<evidence type="ECO:0000256" key="16">
    <source>
        <dbReference type="PROSITE-ProRule" id="PRU10040"/>
    </source>
</evidence>
<reference evidence="19 20" key="1">
    <citation type="journal article" date="2023" name="Hortic Res">
        <title>Pangenome of water caltrop reveals structural variations and asymmetric subgenome divergence after allopolyploidization.</title>
        <authorList>
            <person name="Zhang X."/>
            <person name="Chen Y."/>
            <person name="Wang L."/>
            <person name="Yuan Y."/>
            <person name="Fang M."/>
            <person name="Shi L."/>
            <person name="Lu R."/>
            <person name="Comes H.P."/>
            <person name="Ma Y."/>
            <person name="Chen Y."/>
            <person name="Huang G."/>
            <person name="Zhou Y."/>
            <person name="Zheng Z."/>
            <person name="Qiu Y."/>
        </authorList>
    </citation>
    <scope>NUCLEOTIDE SEQUENCE [LARGE SCALE GENOMIC DNA]</scope>
    <source>
        <tissue evidence="19">Roots</tissue>
    </source>
</reference>
<evidence type="ECO:0000256" key="14">
    <source>
        <dbReference type="ARBA" id="ARBA00047928"/>
    </source>
</evidence>
<dbReference type="Proteomes" id="UP001345219">
    <property type="component" value="Chromosome 11"/>
</dbReference>
<dbReference type="NCBIfam" id="TIGR01614">
    <property type="entry name" value="PME_inhib"/>
    <property type="match status" value="1"/>
</dbReference>
<dbReference type="CDD" id="cd15798">
    <property type="entry name" value="PMEI-like_3"/>
    <property type="match status" value="1"/>
</dbReference>
<feature type="signal peptide" evidence="17">
    <location>
        <begin position="1"/>
        <end position="32"/>
    </location>
</feature>
<dbReference type="SUPFAM" id="SSF51126">
    <property type="entry name" value="Pectin lyase-like"/>
    <property type="match status" value="1"/>
</dbReference>
<dbReference type="PANTHER" id="PTHR31707">
    <property type="entry name" value="PECTINESTERASE"/>
    <property type="match status" value="1"/>
</dbReference>
<evidence type="ECO:0000256" key="5">
    <source>
        <dbReference type="ARBA" id="ARBA00007786"/>
    </source>
</evidence>
<dbReference type="Gene3D" id="2.160.20.10">
    <property type="entry name" value="Single-stranded right-handed beta-helix, Pectin lyase-like"/>
    <property type="match status" value="1"/>
</dbReference>
<evidence type="ECO:0000313" key="19">
    <source>
        <dbReference type="EMBL" id="KAK4763810.1"/>
    </source>
</evidence>
<evidence type="ECO:0000256" key="10">
    <source>
        <dbReference type="ARBA" id="ARBA00023085"/>
    </source>
</evidence>
<dbReference type="SUPFAM" id="SSF101148">
    <property type="entry name" value="Plant invertase/pectin methylesterase inhibitor"/>
    <property type="match status" value="1"/>
</dbReference>
<keyword evidence="12" id="KW-0325">Glycoprotein</keyword>
<evidence type="ECO:0000256" key="7">
    <source>
        <dbReference type="ARBA" id="ARBA00022525"/>
    </source>
</evidence>
<evidence type="ECO:0000256" key="9">
    <source>
        <dbReference type="ARBA" id="ARBA00022801"/>
    </source>
</evidence>
<dbReference type="InterPro" id="IPR006501">
    <property type="entry name" value="Pectinesterase_inhib_dom"/>
</dbReference>
<dbReference type="GO" id="GO:0005576">
    <property type="term" value="C:extracellular region"/>
    <property type="evidence" value="ECO:0007669"/>
    <property type="project" value="UniProtKB-SubCell"/>
</dbReference>
<feature type="chain" id="PRO_5042662113" description="Pectinesterase" evidence="17">
    <location>
        <begin position="33"/>
        <end position="581"/>
    </location>
</feature>
<dbReference type="InterPro" id="IPR035513">
    <property type="entry name" value="Invertase/methylesterase_inhib"/>
</dbReference>
<dbReference type="Gene3D" id="1.20.140.40">
    <property type="entry name" value="Invertase/pectin methylesterase inhibitor family protein"/>
    <property type="match status" value="1"/>
</dbReference>
<comment type="catalytic activity">
    <reaction evidence="14 17">
        <text>[(1-&gt;4)-alpha-D-galacturonosyl methyl ester](n) + n H2O = [(1-&gt;4)-alpha-D-galacturonosyl](n) + n methanol + n H(+)</text>
        <dbReference type="Rhea" id="RHEA:22380"/>
        <dbReference type="Rhea" id="RHEA-COMP:14570"/>
        <dbReference type="Rhea" id="RHEA-COMP:14573"/>
        <dbReference type="ChEBI" id="CHEBI:15377"/>
        <dbReference type="ChEBI" id="CHEBI:15378"/>
        <dbReference type="ChEBI" id="CHEBI:17790"/>
        <dbReference type="ChEBI" id="CHEBI:140522"/>
        <dbReference type="ChEBI" id="CHEBI:140523"/>
        <dbReference type="EC" id="3.1.1.11"/>
    </reaction>
</comment>
<gene>
    <name evidence="19" type="ORF">SAY87_013248</name>
</gene>
<dbReference type="FunFam" id="1.20.140.40:FF:000004">
    <property type="entry name" value="Pectinesterase"/>
    <property type="match status" value="1"/>
</dbReference>
<evidence type="ECO:0000256" key="11">
    <source>
        <dbReference type="ARBA" id="ARBA00023157"/>
    </source>
</evidence>
<dbReference type="Pfam" id="PF01095">
    <property type="entry name" value="Pectinesterase"/>
    <property type="match status" value="1"/>
</dbReference>
<dbReference type="GO" id="GO:0045490">
    <property type="term" value="P:pectin catabolic process"/>
    <property type="evidence" value="ECO:0007669"/>
    <property type="project" value="UniProtKB-UniRule"/>
</dbReference>
<evidence type="ECO:0000256" key="17">
    <source>
        <dbReference type="RuleBase" id="RU000589"/>
    </source>
</evidence>
<keyword evidence="8 17" id="KW-0732">Signal</keyword>
<keyword evidence="20" id="KW-1185">Reference proteome</keyword>
<dbReference type="EC" id="3.1.1.11" evidence="6 17"/>
<evidence type="ECO:0000256" key="12">
    <source>
        <dbReference type="ARBA" id="ARBA00023180"/>
    </source>
</evidence>
<evidence type="ECO:0000256" key="8">
    <source>
        <dbReference type="ARBA" id="ARBA00022729"/>
    </source>
</evidence>
<dbReference type="FunFam" id="2.160.20.10:FF:000001">
    <property type="entry name" value="Pectinesterase"/>
    <property type="match status" value="1"/>
</dbReference>
<dbReference type="SMART" id="SM00856">
    <property type="entry name" value="PMEI"/>
    <property type="match status" value="1"/>
</dbReference>
<evidence type="ECO:0000256" key="6">
    <source>
        <dbReference type="ARBA" id="ARBA00013229"/>
    </source>
</evidence>
<evidence type="ECO:0000259" key="18">
    <source>
        <dbReference type="SMART" id="SM00856"/>
    </source>
</evidence>
<dbReference type="EMBL" id="JAXIOK010000008">
    <property type="protein sequence ID" value="KAK4763810.1"/>
    <property type="molecule type" value="Genomic_DNA"/>
</dbReference>
<dbReference type="InterPro" id="IPR033131">
    <property type="entry name" value="Pectinesterase_Asp_AS"/>
</dbReference>
<evidence type="ECO:0000256" key="13">
    <source>
        <dbReference type="ARBA" id="ARBA00023316"/>
    </source>
</evidence>
<evidence type="ECO:0000256" key="15">
    <source>
        <dbReference type="ARBA" id="ARBA00057335"/>
    </source>
</evidence>
<comment type="similarity">
    <text evidence="4">In the N-terminal section; belongs to the PMEI family.</text>
</comment>